<protein>
    <submittedName>
        <fullName evidence="3">Spore coat U domain-containing protein</fullName>
    </submittedName>
</protein>
<evidence type="ECO:0000313" key="3">
    <source>
        <dbReference type="EMBL" id="MBH1651738.1"/>
    </source>
</evidence>
<evidence type="ECO:0000313" key="4">
    <source>
        <dbReference type="Proteomes" id="UP000625930"/>
    </source>
</evidence>
<proteinExistence type="predicted"/>
<dbReference type="PROSITE" id="PS51257">
    <property type="entry name" value="PROKAR_LIPOPROTEIN"/>
    <property type="match status" value="1"/>
</dbReference>
<feature type="chain" id="PRO_5041739353" evidence="1">
    <location>
        <begin position="23"/>
        <end position="339"/>
    </location>
</feature>
<name>A0AA90ASL6_STEMA</name>
<feature type="domain" description="Spore coat protein U/FanG" evidence="2">
    <location>
        <begin position="199"/>
        <end position="336"/>
    </location>
</feature>
<accession>A0AA90ASL6</accession>
<reference evidence="3" key="1">
    <citation type="submission" date="2020-11" db="EMBL/GenBank/DDBJ databases">
        <title>Enhanced detection system for hospital associated transmission using whole genome sequencing surveillance.</title>
        <authorList>
            <person name="Harrison L.H."/>
            <person name="Van Tyne D."/>
            <person name="Marsh J.W."/>
            <person name="Griffith M.P."/>
            <person name="Snyder D.J."/>
            <person name="Cooper V.S."/>
            <person name="Mustapha M."/>
        </authorList>
    </citation>
    <scope>NUCLEOTIDE SEQUENCE</scope>
    <source>
        <strain evidence="3">STEN00091</strain>
    </source>
</reference>
<dbReference type="PANTHER" id="PTHR37089:SF4">
    <property type="entry name" value="EXPORTED PROTEIN"/>
    <property type="match status" value="1"/>
</dbReference>
<keyword evidence="1" id="KW-0732">Signal</keyword>
<dbReference type="AlphaFoldDB" id="A0AA90ASL6"/>
<dbReference type="Proteomes" id="UP000625930">
    <property type="component" value="Unassembled WGS sequence"/>
</dbReference>
<dbReference type="InterPro" id="IPR053167">
    <property type="entry name" value="Spore_coat_component"/>
</dbReference>
<gene>
    <name evidence="3" type="ORF">I5U67_06100</name>
</gene>
<feature type="domain" description="Spore coat protein U/FanG" evidence="2">
    <location>
        <begin position="16"/>
        <end position="163"/>
    </location>
</feature>
<evidence type="ECO:0000256" key="1">
    <source>
        <dbReference type="SAM" id="SignalP"/>
    </source>
</evidence>
<evidence type="ECO:0000259" key="2">
    <source>
        <dbReference type="Pfam" id="PF05229"/>
    </source>
</evidence>
<feature type="signal peptide" evidence="1">
    <location>
        <begin position="1"/>
        <end position="22"/>
    </location>
</feature>
<sequence length="339" mass="34778">MTRVLGLLLALWLGSLALPAHAATSCSLTSPTLSFGPVSNGQVDTTTTFTINCTTGAVALLANVRVTFCVGLPAGTGGTTITPSRTFANTFGDRLNYQIYSNSTRTTVIGRRSASSPAWAMYQMQYSVPALGGSGAGTVTLYGRYPATQVLSAGTFTSTLPATFQYAYTEPVLGTPAYPASCTTAPPAVTGNSGLVTATMSVVANATVNPACGAYVTAPMDFGISAGAVTANIDRTAVFSLTCVNRSPFQVGLNNGSNADGSGNRRMRIGSTGATVPYELYQNAARTVRWGNVLNTSTVPGTGTGSAQTLTIYGRVAPTSATLTPPGAYTDTVTVTITY</sequence>
<dbReference type="Pfam" id="PF05229">
    <property type="entry name" value="SCPU"/>
    <property type="match status" value="2"/>
</dbReference>
<organism evidence="3 4">
    <name type="scientific">Stenotrophomonas maltophilia</name>
    <name type="common">Pseudomonas maltophilia</name>
    <name type="synonym">Xanthomonas maltophilia</name>
    <dbReference type="NCBI Taxonomy" id="40324"/>
    <lineage>
        <taxon>Bacteria</taxon>
        <taxon>Pseudomonadati</taxon>
        <taxon>Pseudomonadota</taxon>
        <taxon>Gammaproteobacteria</taxon>
        <taxon>Lysobacterales</taxon>
        <taxon>Lysobacteraceae</taxon>
        <taxon>Stenotrophomonas</taxon>
        <taxon>Stenotrophomonas maltophilia group</taxon>
    </lineage>
</organism>
<dbReference type="SMART" id="SM00972">
    <property type="entry name" value="SCPU"/>
    <property type="match status" value="2"/>
</dbReference>
<comment type="caution">
    <text evidence="3">The sequence shown here is derived from an EMBL/GenBank/DDBJ whole genome shotgun (WGS) entry which is preliminary data.</text>
</comment>
<dbReference type="EMBL" id="JADUNP010000008">
    <property type="protein sequence ID" value="MBH1651738.1"/>
    <property type="molecule type" value="Genomic_DNA"/>
</dbReference>
<dbReference type="InterPro" id="IPR007893">
    <property type="entry name" value="Spore_coat_U/FanG"/>
</dbReference>
<dbReference type="PANTHER" id="PTHR37089">
    <property type="entry name" value="PROTEIN U-RELATED"/>
    <property type="match status" value="1"/>
</dbReference>